<dbReference type="EMBL" id="SZZH01000003">
    <property type="protein sequence ID" value="TKV58852.1"/>
    <property type="molecule type" value="Genomic_DNA"/>
</dbReference>
<dbReference type="Gene3D" id="3.10.450.50">
    <property type="match status" value="1"/>
</dbReference>
<keyword evidence="3" id="KW-1185">Reference proteome</keyword>
<evidence type="ECO:0000259" key="1">
    <source>
        <dbReference type="Pfam" id="PF12680"/>
    </source>
</evidence>
<organism evidence="2 3">
    <name type="scientific">Nakamurella flava</name>
    <dbReference type="NCBI Taxonomy" id="2576308"/>
    <lineage>
        <taxon>Bacteria</taxon>
        <taxon>Bacillati</taxon>
        <taxon>Actinomycetota</taxon>
        <taxon>Actinomycetes</taxon>
        <taxon>Nakamurellales</taxon>
        <taxon>Nakamurellaceae</taxon>
        <taxon>Nakamurella</taxon>
    </lineage>
</organism>
<evidence type="ECO:0000313" key="3">
    <source>
        <dbReference type="Proteomes" id="UP000306985"/>
    </source>
</evidence>
<dbReference type="InterPro" id="IPR032710">
    <property type="entry name" value="NTF2-like_dom_sf"/>
</dbReference>
<dbReference type="Pfam" id="PF12680">
    <property type="entry name" value="SnoaL_2"/>
    <property type="match status" value="1"/>
</dbReference>
<proteinExistence type="predicted"/>
<sequence length="129" mass="13827">MSDDHAQAFADALQHLEKSGDVDAFVQEQFADGATLLRPEVDQEVSGSDGARQYWQQYLGQFSDIASSFDRITGSGNLGVLEWTSTGTLAAGASINYRGVSLLDFDDQGKVSRFATYFDTAPFAGAATS</sequence>
<evidence type="ECO:0000313" key="2">
    <source>
        <dbReference type="EMBL" id="TKV58852.1"/>
    </source>
</evidence>
<dbReference type="Proteomes" id="UP000306985">
    <property type="component" value="Unassembled WGS sequence"/>
</dbReference>
<dbReference type="OrthoDB" id="582607at2"/>
<comment type="caution">
    <text evidence="2">The sequence shown here is derived from an EMBL/GenBank/DDBJ whole genome shotgun (WGS) entry which is preliminary data.</text>
</comment>
<protein>
    <submittedName>
        <fullName evidence="2">Nuclear transport factor 2 family protein</fullName>
    </submittedName>
</protein>
<gene>
    <name evidence="2" type="ORF">FDO65_15240</name>
</gene>
<dbReference type="SUPFAM" id="SSF54427">
    <property type="entry name" value="NTF2-like"/>
    <property type="match status" value="1"/>
</dbReference>
<accession>A0A4U6QFN2</accession>
<dbReference type="RefSeq" id="WP_137450512.1">
    <property type="nucleotide sequence ID" value="NZ_SZZH01000003.1"/>
</dbReference>
<dbReference type="InterPro" id="IPR037401">
    <property type="entry name" value="SnoaL-like"/>
</dbReference>
<dbReference type="AlphaFoldDB" id="A0A4U6QFN2"/>
<feature type="domain" description="SnoaL-like" evidence="1">
    <location>
        <begin position="7"/>
        <end position="113"/>
    </location>
</feature>
<name>A0A4U6QFN2_9ACTN</name>
<reference evidence="2 3" key="1">
    <citation type="submission" date="2019-05" db="EMBL/GenBank/DDBJ databases">
        <title>Nakamurella sp. N5BH11, whole genome shotgun sequence.</title>
        <authorList>
            <person name="Tuo L."/>
        </authorList>
    </citation>
    <scope>NUCLEOTIDE SEQUENCE [LARGE SCALE GENOMIC DNA]</scope>
    <source>
        <strain evidence="2 3">N5BH11</strain>
    </source>
</reference>